<keyword evidence="4" id="KW-1185">Reference proteome</keyword>
<evidence type="ECO:0000313" key="3">
    <source>
        <dbReference type="EMBL" id="QDS69341.1"/>
    </source>
</evidence>
<dbReference type="Proteomes" id="UP000316270">
    <property type="component" value="Chromosome 3"/>
</dbReference>
<dbReference type="CDD" id="cd04301">
    <property type="entry name" value="NAT_SF"/>
    <property type="match status" value="1"/>
</dbReference>
<gene>
    <name evidence="3" type="ORF">FKW77_003640</name>
</gene>
<accession>A0A517L130</accession>
<dbReference type="STRING" id="50376.A0A517L130"/>
<dbReference type="InterPro" id="IPR016181">
    <property type="entry name" value="Acyl_CoA_acyltransferase"/>
</dbReference>
<dbReference type="Gene3D" id="3.40.630.30">
    <property type="match status" value="1"/>
</dbReference>
<protein>
    <recommendedName>
        <fullName evidence="2">N-acetyltransferase domain-containing protein</fullName>
    </recommendedName>
</protein>
<dbReference type="PROSITE" id="PS51186">
    <property type="entry name" value="GNAT"/>
    <property type="match status" value="1"/>
</dbReference>
<proteinExistence type="predicted"/>
<feature type="domain" description="N-acetyltransferase" evidence="2">
    <location>
        <begin position="102"/>
        <end position="243"/>
    </location>
</feature>
<sequence length="266" mass="29923">MCLDTNESSAASFATQAIGSSLIVRSASVTDLENMLDIGLSAMPMDPQWNWRFPYRLQFPEDTRRFTRQKYREFLEDKTGRWQVMVADIKLENDKAPVTVAMAIWDMGSINRRASQRRRRSKVDARPNRSDNSIRRDGDPKRMQAWTVITAKSKAEVFDGVFGSCQLHLQILATDPKYQGRGAGRALCDWGIQLAARVSMPLTVFASPMGYNLYHKIGFIPVVNVQIRVPGGDDGGVMLKAMTYIPQSVANAMKMEANTRRAVINK</sequence>
<reference evidence="3 4" key="1">
    <citation type="submission" date="2019-07" db="EMBL/GenBank/DDBJ databases">
        <title>Finished genome of Venturia effusa.</title>
        <authorList>
            <person name="Young C.A."/>
            <person name="Cox M.P."/>
            <person name="Ganley A.R.D."/>
            <person name="David W.J."/>
        </authorList>
    </citation>
    <scope>NUCLEOTIDE SEQUENCE [LARGE SCALE GENOMIC DNA]</scope>
    <source>
        <strain evidence="4">albino</strain>
    </source>
</reference>
<dbReference type="PANTHER" id="PTHR42791:SF2">
    <property type="entry name" value="N-ACETYLTRANSFERASE DOMAIN-CONTAINING PROTEIN"/>
    <property type="match status" value="1"/>
</dbReference>
<feature type="region of interest" description="Disordered" evidence="1">
    <location>
        <begin position="113"/>
        <end position="139"/>
    </location>
</feature>
<evidence type="ECO:0000256" key="1">
    <source>
        <dbReference type="SAM" id="MobiDB-lite"/>
    </source>
</evidence>
<evidence type="ECO:0000259" key="2">
    <source>
        <dbReference type="PROSITE" id="PS51186"/>
    </source>
</evidence>
<dbReference type="OrthoDB" id="4738875at2759"/>
<name>A0A517L130_9PEZI</name>
<dbReference type="EMBL" id="CP042187">
    <property type="protein sequence ID" value="QDS69341.1"/>
    <property type="molecule type" value="Genomic_DNA"/>
</dbReference>
<organism evidence="3 4">
    <name type="scientific">Venturia effusa</name>
    <dbReference type="NCBI Taxonomy" id="50376"/>
    <lineage>
        <taxon>Eukaryota</taxon>
        <taxon>Fungi</taxon>
        <taxon>Dikarya</taxon>
        <taxon>Ascomycota</taxon>
        <taxon>Pezizomycotina</taxon>
        <taxon>Dothideomycetes</taxon>
        <taxon>Pleosporomycetidae</taxon>
        <taxon>Venturiales</taxon>
        <taxon>Venturiaceae</taxon>
        <taxon>Venturia</taxon>
    </lineage>
</organism>
<evidence type="ECO:0000313" key="4">
    <source>
        <dbReference type="Proteomes" id="UP000316270"/>
    </source>
</evidence>
<dbReference type="GO" id="GO:0016747">
    <property type="term" value="F:acyltransferase activity, transferring groups other than amino-acyl groups"/>
    <property type="evidence" value="ECO:0007669"/>
    <property type="project" value="InterPro"/>
</dbReference>
<dbReference type="InterPro" id="IPR000182">
    <property type="entry name" value="GNAT_dom"/>
</dbReference>
<dbReference type="SUPFAM" id="SSF55729">
    <property type="entry name" value="Acyl-CoA N-acyltransferases (Nat)"/>
    <property type="match status" value="1"/>
</dbReference>
<dbReference type="Pfam" id="PF13673">
    <property type="entry name" value="Acetyltransf_10"/>
    <property type="match status" value="1"/>
</dbReference>
<dbReference type="PANTHER" id="PTHR42791">
    <property type="entry name" value="GNAT FAMILY ACETYLTRANSFERASE"/>
    <property type="match status" value="1"/>
</dbReference>
<dbReference type="AlphaFoldDB" id="A0A517L130"/>
<dbReference type="InterPro" id="IPR052523">
    <property type="entry name" value="Trichothecene_AcTrans"/>
</dbReference>
<feature type="compositionally biased region" description="Basic and acidic residues" evidence="1">
    <location>
        <begin position="122"/>
        <end position="139"/>
    </location>
</feature>